<evidence type="ECO:0000256" key="4">
    <source>
        <dbReference type="ARBA" id="ARBA00022984"/>
    </source>
</evidence>
<keyword evidence="5 6" id="KW-0961">Cell wall biogenesis/degradation</keyword>
<dbReference type="Pfam" id="PF03734">
    <property type="entry name" value="YkuD"/>
    <property type="match status" value="1"/>
</dbReference>
<evidence type="ECO:0000313" key="9">
    <source>
        <dbReference type="Proteomes" id="UP000179010"/>
    </source>
</evidence>
<dbReference type="EMBL" id="METE01000009">
    <property type="protein sequence ID" value="OGB85203.1"/>
    <property type="molecule type" value="Genomic_DNA"/>
</dbReference>
<sequence length="318" mass="35414">MKILKTLGVTWLGFSLVAGLFIYDALALGPVEQTDQPYAYQVISQSSDIKLDPGAPGWLIATIRNIGQADWEVAQLRLDATYFEGTPGRISQFATSEWENGHLIKPATDQTVIKPLERVTFKIPVQAGSDLATFKESFRPVINNHYAEGETISYLIRVGDDIAMQSADENGKKIRISLDKQQLWAIENHVVVMSMPISSGKAGYGTPTGQYTIYNHIPKAYSAKYQLFMDNWMALAGPDSKKLKGYGIHKLPSWKVNSAKYKGMDGQYIGDRYYENGWIYEDAKHLGTKMSHGCMRVGVEEAPLLYDWAENGTVVSVS</sequence>
<dbReference type="PANTHER" id="PTHR30582">
    <property type="entry name" value="L,D-TRANSPEPTIDASE"/>
    <property type="match status" value="1"/>
</dbReference>
<dbReference type="SUPFAM" id="SSF141523">
    <property type="entry name" value="L,D-transpeptidase catalytic domain-like"/>
    <property type="match status" value="1"/>
</dbReference>
<dbReference type="GO" id="GO:0005576">
    <property type="term" value="C:extracellular region"/>
    <property type="evidence" value="ECO:0007669"/>
    <property type="project" value="TreeGrafter"/>
</dbReference>
<evidence type="ECO:0000256" key="3">
    <source>
        <dbReference type="ARBA" id="ARBA00022960"/>
    </source>
</evidence>
<dbReference type="Proteomes" id="UP000179010">
    <property type="component" value="Unassembled WGS sequence"/>
</dbReference>
<dbReference type="STRING" id="1798539.A2994_03570"/>
<feature type="active site" description="Nucleophile" evidence="6">
    <location>
        <position position="294"/>
    </location>
</feature>
<dbReference type="CDD" id="cd16913">
    <property type="entry name" value="YkuD_like"/>
    <property type="match status" value="1"/>
</dbReference>
<dbReference type="GO" id="GO:0071972">
    <property type="term" value="F:peptidoglycan L,D-transpeptidase activity"/>
    <property type="evidence" value="ECO:0007669"/>
    <property type="project" value="TreeGrafter"/>
</dbReference>
<dbReference type="PROSITE" id="PS52029">
    <property type="entry name" value="LD_TPASE"/>
    <property type="match status" value="1"/>
</dbReference>
<keyword evidence="2" id="KW-0808">Transferase</keyword>
<dbReference type="GO" id="GO:0008360">
    <property type="term" value="P:regulation of cell shape"/>
    <property type="evidence" value="ECO:0007669"/>
    <property type="project" value="UniProtKB-UniRule"/>
</dbReference>
<comment type="caution">
    <text evidence="8">The sequence shown here is derived from an EMBL/GenBank/DDBJ whole genome shotgun (WGS) entry which is preliminary data.</text>
</comment>
<evidence type="ECO:0000256" key="2">
    <source>
        <dbReference type="ARBA" id="ARBA00022679"/>
    </source>
</evidence>
<keyword evidence="3 6" id="KW-0133">Cell shape</keyword>
<dbReference type="AlphaFoldDB" id="A0A1F4PMY3"/>
<evidence type="ECO:0000256" key="6">
    <source>
        <dbReference type="PROSITE-ProRule" id="PRU01373"/>
    </source>
</evidence>
<evidence type="ECO:0000313" key="8">
    <source>
        <dbReference type="EMBL" id="OGB85203.1"/>
    </source>
</evidence>
<reference evidence="8 9" key="1">
    <citation type="journal article" date="2016" name="Nat. Commun.">
        <title>Thousands of microbial genomes shed light on interconnected biogeochemical processes in an aquifer system.</title>
        <authorList>
            <person name="Anantharaman K."/>
            <person name="Brown C.T."/>
            <person name="Hug L.A."/>
            <person name="Sharon I."/>
            <person name="Castelle C.J."/>
            <person name="Probst A.J."/>
            <person name="Thomas B.C."/>
            <person name="Singh A."/>
            <person name="Wilkins M.J."/>
            <person name="Karaoz U."/>
            <person name="Brodie E.L."/>
            <person name="Williams K.H."/>
            <person name="Hubbard S.S."/>
            <person name="Banfield J.F."/>
        </authorList>
    </citation>
    <scope>NUCLEOTIDE SEQUENCE [LARGE SCALE GENOMIC DNA]</scope>
</reference>
<dbReference type="GO" id="GO:0016740">
    <property type="term" value="F:transferase activity"/>
    <property type="evidence" value="ECO:0007669"/>
    <property type="project" value="UniProtKB-KW"/>
</dbReference>
<evidence type="ECO:0000259" key="7">
    <source>
        <dbReference type="PROSITE" id="PS52029"/>
    </source>
</evidence>
<keyword evidence="4 6" id="KW-0573">Peptidoglycan synthesis</keyword>
<dbReference type="GO" id="GO:0071555">
    <property type="term" value="P:cell wall organization"/>
    <property type="evidence" value="ECO:0007669"/>
    <property type="project" value="UniProtKB-UniRule"/>
</dbReference>
<dbReference type="InterPro" id="IPR038063">
    <property type="entry name" value="Transpep_catalytic_dom"/>
</dbReference>
<feature type="active site" description="Proton donor/acceptor" evidence="6">
    <location>
        <position position="249"/>
    </location>
</feature>
<dbReference type="PANTHER" id="PTHR30582:SF2">
    <property type="entry name" value="L,D-TRANSPEPTIDASE YCIB-RELATED"/>
    <property type="match status" value="1"/>
</dbReference>
<accession>A0A1F4PMY3</accession>
<dbReference type="Gene3D" id="2.40.440.10">
    <property type="entry name" value="L,D-transpeptidase catalytic domain-like"/>
    <property type="match status" value="1"/>
</dbReference>
<organism evidence="8 9">
    <name type="scientific">candidate division Kazan bacterium RIFCSPLOWO2_01_FULL_48_13</name>
    <dbReference type="NCBI Taxonomy" id="1798539"/>
    <lineage>
        <taxon>Bacteria</taxon>
        <taxon>Bacteria division Kazan-3B-28</taxon>
    </lineage>
</organism>
<dbReference type="InterPro" id="IPR005490">
    <property type="entry name" value="LD_TPept_cat_dom"/>
</dbReference>
<proteinExistence type="predicted"/>
<feature type="domain" description="L,D-TPase catalytic" evidence="7">
    <location>
        <begin position="172"/>
        <end position="318"/>
    </location>
</feature>
<dbReference type="InterPro" id="IPR050979">
    <property type="entry name" value="LD-transpeptidase"/>
</dbReference>
<dbReference type="UniPathway" id="UPA00219"/>
<protein>
    <recommendedName>
        <fullName evidence="7">L,D-TPase catalytic domain-containing protein</fullName>
    </recommendedName>
</protein>
<comment type="pathway">
    <text evidence="1 6">Cell wall biogenesis; peptidoglycan biosynthesis.</text>
</comment>
<evidence type="ECO:0000256" key="1">
    <source>
        <dbReference type="ARBA" id="ARBA00004752"/>
    </source>
</evidence>
<gene>
    <name evidence="8" type="ORF">A2994_03570</name>
</gene>
<name>A0A1F4PMY3_UNCK3</name>
<dbReference type="GO" id="GO:0018104">
    <property type="term" value="P:peptidoglycan-protein cross-linking"/>
    <property type="evidence" value="ECO:0007669"/>
    <property type="project" value="TreeGrafter"/>
</dbReference>
<evidence type="ECO:0000256" key="5">
    <source>
        <dbReference type="ARBA" id="ARBA00023316"/>
    </source>
</evidence>